<accession>A0A510E6E1</accession>
<dbReference type="Gene3D" id="3.40.1280.10">
    <property type="match status" value="1"/>
</dbReference>
<dbReference type="InterPro" id="IPR023503">
    <property type="entry name" value="Ribosome_NEP1_arc"/>
</dbReference>
<feature type="binding site" evidence="9">
    <location>
        <position position="249"/>
    </location>
    <ligand>
        <name>S-adenosyl-L-methionine</name>
        <dbReference type="ChEBI" id="CHEBI:59789"/>
    </ligand>
</feature>
<dbReference type="CDD" id="cd18088">
    <property type="entry name" value="Nep1-like"/>
    <property type="match status" value="1"/>
</dbReference>
<evidence type="ECO:0000256" key="3">
    <source>
        <dbReference type="ARBA" id="ARBA00022552"/>
    </source>
</evidence>
<evidence type="ECO:0000313" key="10">
    <source>
        <dbReference type="EMBL" id="BBG25321.1"/>
    </source>
</evidence>
<organism evidence="10 12">
    <name type="scientific">Sulfuracidifex tepidarius</name>
    <dbReference type="NCBI Taxonomy" id="1294262"/>
    <lineage>
        <taxon>Archaea</taxon>
        <taxon>Thermoproteota</taxon>
        <taxon>Thermoprotei</taxon>
        <taxon>Sulfolobales</taxon>
        <taxon>Sulfolobaceae</taxon>
        <taxon>Sulfuracidifex</taxon>
    </lineage>
</organism>
<dbReference type="AlphaFoldDB" id="A0A510DYN0"/>
<feature type="site" description="Interaction with substrate rRNA" evidence="9">
    <location>
        <position position="178"/>
    </location>
</feature>
<evidence type="ECO:0000313" key="11">
    <source>
        <dbReference type="EMBL" id="BBG28115.1"/>
    </source>
</evidence>
<dbReference type="GO" id="GO:0070037">
    <property type="term" value="F:rRNA (pseudouridine) methyltransferase activity"/>
    <property type="evidence" value="ECO:0007669"/>
    <property type="project" value="UniProtKB-UniRule"/>
</dbReference>
<dbReference type="KEGG" id="step:IC006_2656"/>
<evidence type="ECO:0000256" key="2">
    <source>
        <dbReference type="ARBA" id="ARBA00022517"/>
    </source>
</evidence>
<dbReference type="NCBIfam" id="NF003203">
    <property type="entry name" value="PRK04171.1-1"/>
    <property type="match status" value="1"/>
</dbReference>
<evidence type="ECO:0000256" key="1">
    <source>
        <dbReference type="ARBA" id="ARBA00008115"/>
    </source>
</evidence>
<evidence type="ECO:0000256" key="6">
    <source>
        <dbReference type="ARBA" id="ARBA00022691"/>
    </source>
</evidence>
<keyword evidence="7 9" id="KW-0699">rRNA-binding</keyword>
<comment type="similarity">
    <text evidence="1 9">Belongs to the class IV-like SAM-binding methyltransferase superfamily. RNA methyltransferase NEP1 family.</text>
</comment>
<dbReference type="Pfam" id="PF03587">
    <property type="entry name" value="EMG1"/>
    <property type="match status" value="1"/>
</dbReference>
<dbReference type="HAMAP" id="MF_00554">
    <property type="entry name" value="NEP1"/>
    <property type="match status" value="1"/>
</dbReference>
<evidence type="ECO:0000256" key="5">
    <source>
        <dbReference type="ARBA" id="ARBA00022679"/>
    </source>
</evidence>
<proteinExistence type="inferred from homology"/>
<name>A0A510DYN0_9CREN</name>
<accession>A0A510DYN0</accession>
<comment type="catalytic activity">
    <reaction evidence="9">
        <text>a pseudouridine in rRNA + S-adenosyl-L-methionine = an N(1)-methylpseudouridine in rRNA + S-adenosyl-L-homocysteine + H(+)</text>
        <dbReference type="Rhea" id="RHEA:46696"/>
        <dbReference type="Rhea" id="RHEA-COMP:11634"/>
        <dbReference type="Rhea" id="RHEA-COMP:13933"/>
        <dbReference type="ChEBI" id="CHEBI:15378"/>
        <dbReference type="ChEBI" id="CHEBI:57856"/>
        <dbReference type="ChEBI" id="CHEBI:59789"/>
        <dbReference type="ChEBI" id="CHEBI:65314"/>
        <dbReference type="ChEBI" id="CHEBI:74890"/>
    </reaction>
</comment>
<keyword evidence="3 9" id="KW-0698">rRNA processing</keyword>
<dbReference type="Proteomes" id="UP000322983">
    <property type="component" value="Chromosome"/>
</dbReference>
<keyword evidence="12" id="KW-1185">Reference proteome</keyword>
<evidence type="ECO:0000256" key="9">
    <source>
        <dbReference type="HAMAP-Rule" id="MF_00554"/>
    </source>
</evidence>
<evidence type="ECO:0000256" key="7">
    <source>
        <dbReference type="ARBA" id="ARBA00022730"/>
    </source>
</evidence>
<sequence>MKHFLQNFLLYSIGIFNEFFLEYSTASITYFLPNSTFPLFTSWMAMSKSSYMRNFAFTAINNLFYMLRIKAFMLLNVILLESALETVPDEILDHPSVKNNAKRRRKEPKSTILDVSIHYHAMRNLKEKEKRGRPDIIHSAMVLLLTDPVVKVNLYIHTINSLLIKVNSDIRPPKNYERFIGLMEQLFEYGKVPPESDTPLIEITKCTLDDLLSKYKMVLLTEKGERKTPDYLCNLGEEWIIGLGGFPHGDFNEQIYKKASERISISDHVLETQGVICRIMGSCNQLVGWP</sequence>
<dbReference type="EMBL" id="AP018930">
    <property type="protein sequence ID" value="BBG28115.1"/>
    <property type="molecule type" value="Genomic_DNA"/>
</dbReference>
<evidence type="ECO:0000313" key="13">
    <source>
        <dbReference type="Proteomes" id="UP000325030"/>
    </source>
</evidence>
<dbReference type="InterPro" id="IPR029026">
    <property type="entry name" value="tRNA_m1G_MTases_N"/>
</dbReference>
<dbReference type="EC" id="2.1.1.-" evidence="9"/>
<reference evidence="10 12" key="2">
    <citation type="journal article" date="2020" name="Int. J. Syst. Evol. Microbiol.">
        <title>Sulfuracidifex tepidarius gen. nov., sp. nov. and transfer of Sulfolobus metallicus Huber and Stetter 1992 to the genus Sulfuracidifex as Sulfuracidifex metallicus comb. nov.</title>
        <authorList>
            <person name="Itoh T."/>
            <person name="Miura T."/>
            <person name="Sakai H.D."/>
            <person name="Kato S."/>
            <person name="Ohkuma M."/>
            <person name="Takashina T."/>
        </authorList>
    </citation>
    <scope>NUCLEOTIDE SEQUENCE [LARGE SCALE GENOMIC DNA]</scope>
    <source>
        <strain evidence="10 12">IC-006</strain>
        <strain evidence="11">IC-007</strain>
    </source>
</reference>
<keyword evidence="4 9" id="KW-0489">Methyltransferase</keyword>
<feature type="binding site" evidence="9">
    <location>
        <position position="244"/>
    </location>
    <ligand>
        <name>S-adenosyl-L-methionine</name>
        <dbReference type="ChEBI" id="CHEBI:59789"/>
    </ligand>
</feature>
<keyword evidence="8 9" id="KW-0694">RNA-binding</keyword>
<evidence type="ECO:0000256" key="8">
    <source>
        <dbReference type="ARBA" id="ARBA00022884"/>
    </source>
</evidence>
<protein>
    <recommendedName>
        <fullName evidence="9">Ribosomal RNA small subunit methyltransferase Nep1</fullName>
        <ecNumber evidence="9">2.1.1.-</ecNumber>
    </recommendedName>
    <alternativeName>
        <fullName evidence="9">16S rRNA (pseudouridine-N1-)-methyltransferase Nep1</fullName>
    </alternativeName>
</protein>
<dbReference type="Proteomes" id="UP000325030">
    <property type="component" value="Chromosome"/>
</dbReference>
<dbReference type="SUPFAM" id="SSF75217">
    <property type="entry name" value="alpha/beta knot"/>
    <property type="match status" value="1"/>
</dbReference>
<dbReference type="GO" id="GO:0019843">
    <property type="term" value="F:rRNA binding"/>
    <property type="evidence" value="ECO:0007669"/>
    <property type="project" value="UniProtKB-UniRule"/>
</dbReference>
<keyword evidence="5 9" id="KW-0808">Transferase</keyword>
<gene>
    <name evidence="9" type="primary">nep1</name>
    <name evidence="10" type="ORF">IC006_2656</name>
    <name evidence="11" type="ORF">IC007_2670</name>
</gene>
<comment type="function">
    <text evidence="9">Methyltransferase involved in ribosomal biogenesis. Specifically catalyzes the N1-methylation of the pseudouridine corresponding to position 914 in M.jannaschii 16S rRNA.</text>
</comment>
<dbReference type="InterPro" id="IPR005304">
    <property type="entry name" value="Rbsml_bgen_MeTrfase_EMG1/NEP1"/>
</dbReference>
<reference evidence="13" key="1">
    <citation type="submission" date="2018-09" db="EMBL/GenBank/DDBJ databases">
        <title>Complete Genome Sequencing of Sulfolobus sp. JCM 16834.</title>
        <authorList>
            <person name="Kato S."/>
            <person name="Itoh T."/>
            <person name="Ohkuma M."/>
        </authorList>
    </citation>
    <scope>NUCLEOTIDE SEQUENCE [LARGE SCALE GENOMIC DNA]</scope>
    <source>
        <strain evidence="13">IC-007</strain>
    </source>
</reference>
<dbReference type="InterPro" id="IPR029028">
    <property type="entry name" value="Alpha/beta_knot_MTases"/>
</dbReference>
<feature type="site" description="Interaction with substrate rRNA" evidence="9">
    <location>
        <position position="133"/>
    </location>
</feature>
<evidence type="ECO:0000313" key="12">
    <source>
        <dbReference type="Proteomes" id="UP000322983"/>
    </source>
</evidence>
<dbReference type="GO" id="GO:0070475">
    <property type="term" value="P:rRNA base methylation"/>
    <property type="evidence" value="ECO:0007669"/>
    <property type="project" value="InterPro"/>
</dbReference>
<dbReference type="PANTHER" id="PTHR12636:SF5">
    <property type="entry name" value="RIBOSOMAL RNA SMALL SUBUNIT METHYLTRANSFERASE NEP1"/>
    <property type="match status" value="1"/>
</dbReference>
<keyword evidence="2 9" id="KW-0690">Ribosome biogenesis</keyword>
<feature type="site" description="Interaction with substrate rRNA" evidence="9">
    <location>
        <position position="171"/>
    </location>
</feature>
<keyword evidence="6 9" id="KW-0949">S-adenosyl-L-methionine</keyword>
<dbReference type="STRING" id="1294262.GCA_001316085_02625"/>
<feature type="site" description="Interaction with substrate rRNA" evidence="9">
    <location>
        <position position="174"/>
    </location>
</feature>
<evidence type="ECO:0000256" key="4">
    <source>
        <dbReference type="ARBA" id="ARBA00022603"/>
    </source>
</evidence>
<comment type="subunit">
    <text evidence="9">Homodimer.</text>
</comment>
<feature type="binding site" evidence="9">
    <location>
        <begin position="265"/>
        <end position="270"/>
    </location>
    <ligand>
        <name>S-adenosyl-L-methionine</name>
        <dbReference type="ChEBI" id="CHEBI:59789"/>
    </ligand>
</feature>
<dbReference type="PANTHER" id="PTHR12636">
    <property type="entry name" value="NEP1/MRA1"/>
    <property type="match status" value="1"/>
</dbReference>
<dbReference type="EMBL" id="AP018929">
    <property type="protein sequence ID" value="BBG25321.1"/>
    <property type="molecule type" value="Genomic_DNA"/>
</dbReference>
<feature type="site" description="Stabilizes Arg-xx" evidence="9">
    <location>
        <position position="135"/>
    </location>
</feature>